<dbReference type="RefSeq" id="WP_127198004.1">
    <property type="nucleotide sequence ID" value="NZ_RZNX01000001.1"/>
</dbReference>
<evidence type="ECO:0000313" key="2">
    <source>
        <dbReference type="EMBL" id="RUT36311.1"/>
    </source>
</evidence>
<dbReference type="OrthoDB" id="2608045at2"/>
<dbReference type="Proteomes" id="UP000272464">
    <property type="component" value="Unassembled WGS sequence"/>
</dbReference>
<protein>
    <recommendedName>
        <fullName evidence="1">General stress protein 17M-like domain-containing protein</fullName>
    </recommendedName>
</protein>
<sequence length="156" mass="16876">MAKLIIGVFQTTQDTSIVVEELKKADFDEDKVSVLSRKITQMNKIAENTDLGDPKAGNGGKSVFGMLKNVTAQIEEEAVELIATGSAARKMAGTKVGKGTDDFIVALVGVGIPREDARQYEEHLLQGHILVMVECEPEQADLVANIFTQHHVVGID</sequence>
<dbReference type="AlphaFoldDB" id="A0A3S1DE63"/>
<dbReference type="InterPro" id="IPR025889">
    <property type="entry name" value="GSP17M-like_dom"/>
</dbReference>
<evidence type="ECO:0000259" key="1">
    <source>
        <dbReference type="Pfam" id="PF11181"/>
    </source>
</evidence>
<gene>
    <name evidence="2" type="ORF">EJP77_04795</name>
</gene>
<dbReference type="Pfam" id="PF11181">
    <property type="entry name" value="YflT"/>
    <property type="match status" value="1"/>
</dbReference>
<evidence type="ECO:0000313" key="3">
    <source>
        <dbReference type="Proteomes" id="UP000272464"/>
    </source>
</evidence>
<keyword evidence="3" id="KW-1185">Reference proteome</keyword>
<organism evidence="2 3">
    <name type="scientific">Paenibacillus zeisoli</name>
    <dbReference type="NCBI Taxonomy" id="2496267"/>
    <lineage>
        <taxon>Bacteria</taxon>
        <taxon>Bacillati</taxon>
        <taxon>Bacillota</taxon>
        <taxon>Bacilli</taxon>
        <taxon>Bacillales</taxon>
        <taxon>Paenibacillaceae</taxon>
        <taxon>Paenibacillus</taxon>
    </lineage>
</organism>
<accession>A0A3S1DE63</accession>
<proteinExistence type="predicted"/>
<feature type="domain" description="General stress protein 17M-like" evidence="1">
    <location>
        <begin position="5"/>
        <end position="71"/>
    </location>
</feature>
<reference evidence="2 3" key="1">
    <citation type="submission" date="2018-12" db="EMBL/GenBank/DDBJ databases">
        <authorList>
            <person name="Sun L."/>
            <person name="Chen Z."/>
        </authorList>
    </citation>
    <scope>NUCLEOTIDE SEQUENCE [LARGE SCALE GENOMIC DNA]</scope>
    <source>
        <strain evidence="2 3">3-5-3</strain>
    </source>
</reference>
<comment type="caution">
    <text evidence="2">The sequence shown here is derived from an EMBL/GenBank/DDBJ whole genome shotgun (WGS) entry which is preliminary data.</text>
</comment>
<name>A0A3S1DE63_9BACL</name>
<dbReference type="EMBL" id="RZNX01000001">
    <property type="protein sequence ID" value="RUT36311.1"/>
    <property type="molecule type" value="Genomic_DNA"/>
</dbReference>